<evidence type="ECO:0000259" key="1">
    <source>
        <dbReference type="PROSITE" id="PS51464"/>
    </source>
</evidence>
<organism evidence="2">
    <name type="scientific">hydrothermal vent metagenome</name>
    <dbReference type="NCBI Taxonomy" id="652676"/>
    <lineage>
        <taxon>unclassified sequences</taxon>
        <taxon>metagenomes</taxon>
        <taxon>ecological metagenomes</taxon>
    </lineage>
</organism>
<dbReference type="InterPro" id="IPR035461">
    <property type="entry name" value="GmhA/DiaA"/>
</dbReference>
<dbReference type="PANTHER" id="PTHR30390:SF8">
    <property type="entry name" value="SUGAR ISOMERASE (SIS)"/>
    <property type="match status" value="1"/>
</dbReference>
<dbReference type="InterPro" id="IPR001347">
    <property type="entry name" value="SIS_dom"/>
</dbReference>
<dbReference type="GO" id="GO:1901135">
    <property type="term" value="P:carbohydrate derivative metabolic process"/>
    <property type="evidence" value="ECO:0007669"/>
    <property type="project" value="InterPro"/>
</dbReference>
<dbReference type="CDD" id="cd05006">
    <property type="entry name" value="SIS_GmhA"/>
    <property type="match status" value="1"/>
</dbReference>
<dbReference type="PROSITE" id="PS51464">
    <property type="entry name" value="SIS"/>
    <property type="match status" value="1"/>
</dbReference>
<reference evidence="2" key="1">
    <citation type="submission" date="2018-06" db="EMBL/GenBank/DDBJ databases">
        <authorList>
            <person name="Zhirakovskaya E."/>
        </authorList>
    </citation>
    <scope>NUCLEOTIDE SEQUENCE</scope>
</reference>
<feature type="domain" description="SIS" evidence="1">
    <location>
        <begin position="28"/>
        <end position="188"/>
    </location>
</feature>
<accession>A0A3B0W2F7</accession>
<dbReference type="EMBL" id="UOEZ01000078">
    <property type="protein sequence ID" value="VAW38766.1"/>
    <property type="molecule type" value="Genomic_DNA"/>
</dbReference>
<proteinExistence type="predicted"/>
<dbReference type="PANTHER" id="PTHR30390">
    <property type="entry name" value="SEDOHEPTULOSE 7-PHOSPHATE ISOMERASE / DNAA INITIATOR-ASSOCIATING FACTOR FOR REPLICATION INITIATION"/>
    <property type="match status" value="1"/>
</dbReference>
<name>A0A3B0W2F7_9ZZZZ</name>
<dbReference type="InterPro" id="IPR046348">
    <property type="entry name" value="SIS_dom_sf"/>
</dbReference>
<gene>
    <name evidence="2" type="ORF">MNBD_DELTA02-606</name>
</gene>
<evidence type="ECO:0000313" key="2">
    <source>
        <dbReference type="EMBL" id="VAW38766.1"/>
    </source>
</evidence>
<dbReference type="GO" id="GO:0097367">
    <property type="term" value="F:carbohydrate derivative binding"/>
    <property type="evidence" value="ECO:0007669"/>
    <property type="project" value="InterPro"/>
</dbReference>
<sequence>MTKDFFDHYIEEEQRLLGEVCEAGFAKVIELFKAAYDNDKQVFVFGNGGSGSTASHFACDINKGVSYGHDKRFKVICLNDNIPTMLAYANDSTYDDIFVEQLKNFLNPGDVVFAISGSGNSGNVVRAIEHANKNKAMTLGFTGFDGGRLGKAAGLSINIASEDMQKIEDIHLILTHMIMQAFCKSLGATGRQDGEKG</sequence>
<protein>
    <recommendedName>
        <fullName evidence="1">SIS domain-containing protein</fullName>
    </recommendedName>
</protein>
<dbReference type="AlphaFoldDB" id="A0A3B0W2F7"/>
<dbReference type="SUPFAM" id="SSF53697">
    <property type="entry name" value="SIS domain"/>
    <property type="match status" value="1"/>
</dbReference>
<dbReference type="Pfam" id="PF13580">
    <property type="entry name" value="SIS_2"/>
    <property type="match status" value="1"/>
</dbReference>
<dbReference type="InterPro" id="IPR050099">
    <property type="entry name" value="SIS_GmhA/DiaA_subfam"/>
</dbReference>
<dbReference type="Gene3D" id="3.40.50.10490">
    <property type="entry name" value="Glucose-6-phosphate isomerase like protein, domain 1"/>
    <property type="match status" value="1"/>
</dbReference>